<evidence type="ECO:0000259" key="7">
    <source>
        <dbReference type="Pfam" id="PF20803"/>
    </source>
</evidence>
<dbReference type="AlphaFoldDB" id="A0A1F5Q2Q9"/>
<evidence type="ECO:0000313" key="8">
    <source>
        <dbReference type="EMBL" id="OGE96408.1"/>
    </source>
</evidence>
<dbReference type="EMBL" id="MFFB01000005">
    <property type="protein sequence ID" value="OGE96408.1"/>
    <property type="molecule type" value="Genomic_DNA"/>
</dbReference>
<feature type="domain" description="Transcriptional repressor PaaX-like central Cas2-like" evidence="7">
    <location>
        <begin position="95"/>
        <end position="162"/>
    </location>
</feature>
<dbReference type="STRING" id="1817841.A3B10_01855"/>
<comment type="caution">
    <text evidence="8">The sequence shown here is derived from an EMBL/GenBank/DDBJ whole genome shotgun (WGS) entry which is preliminary data.</text>
</comment>
<dbReference type="GO" id="GO:0004521">
    <property type="term" value="F:RNA endonuclease activity"/>
    <property type="evidence" value="ECO:0007669"/>
    <property type="project" value="InterPro"/>
</dbReference>
<dbReference type="NCBIfam" id="TIGR01573">
    <property type="entry name" value="cas2"/>
    <property type="match status" value="1"/>
</dbReference>
<keyword evidence="4" id="KW-0378">Hydrolase</keyword>
<evidence type="ECO:0000256" key="5">
    <source>
        <dbReference type="ARBA" id="ARBA00022842"/>
    </source>
</evidence>
<evidence type="ECO:0000256" key="6">
    <source>
        <dbReference type="ARBA" id="ARBA00023118"/>
    </source>
</evidence>
<keyword evidence="1" id="KW-0540">Nuclease</keyword>
<dbReference type="Gene3D" id="3.30.70.240">
    <property type="match status" value="1"/>
</dbReference>
<accession>A0A1F5Q2Q9</accession>
<evidence type="ECO:0000256" key="1">
    <source>
        <dbReference type="ARBA" id="ARBA00022722"/>
    </source>
</evidence>
<sequence length="168" mass="19587">MGMSTKQLTKKVLSKTGQALLEVLGAFGDAAKAVNSVPYKRMRTKSDTSYYRGLRELKDNKLVLKRKRYKKIIYVLTEKGSRLLRKKHLPTKRHDGFSTIIIFDIPEEKSRQRTIFRRYLLRYGYTSLQKSVFISSYEISQEIKDLVQELNIAGYVNSFDGKMTFLMK</sequence>
<evidence type="ECO:0000256" key="2">
    <source>
        <dbReference type="ARBA" id="ARBA00022723"/>
    </source>
</evidence>
<dbReference type="InterPro" id="IPR048846">
    <property type="entry name" value="PaaX-like_central"/>
</dbReference>
<reference evidence="8 9" key="1">
    <citation type="journal article" date="2016" name="Nat. Commun.">
        <title>Thousands of microbial genomes shed light on interconnected biogeochemical processes in an aquifer system.</title>
        <authorList>
            <person name="Anantharaman K."/>
            <person name="Brown C.T."/>
            <person name="Hug L.A."/>
            <person name="Sharon I."/>
            <person name="Castelle C.J."/>
            <person name="Probst A.J."/>
            <person name="Thomas B.C."/>
            <person name="Singh A."/>
            <person name="Wilkins M.J."/>
            <person name="Karaoz U."/>
            <person name="Brodie E.L."/>
            <person name="Williams K.H."/>
            <person name="Hubbard S.S."/>
            <person name="Banfield J.F."/>
        </authorList>
    </citation>
    <scope>NUCLEOTIDE SEQUENCE [LARGE SCALE GENOMIC DNA]</scope>
</reference>
<dbReference type="GO" id="GO:0043571">
    <property type="term" value="P:maintenance of CRISPR repeat elements"/>
    <property type="evidence" value="ECO:0007669"/>
    <property type="project" value="InterPro"/>
</dbReference>
<keyword evidence="6" id="KW-0051">Antiviral defense</keyword>
<evidence type="ECO:0000256" key="4">
    <source>
        <dbReference type="ARBA" id="ARBA00022801"/>
    </source>
</evidence>
<name>A0A1F5Q2Q9_9BACT</name>
<keyword evidence="5" id="KW-0460">Magnesium</keyword>
<dbReference type="Pfam" id="PF20803">
    <property type="entry name" value="PaaX_M"/>
    <property type="match status" value="1"/>
</dbReference>
<dbReference type="SUPFAM" id="SSF143430">
    <property type="entry name" value="TTP0101/SSO1404-like"/>
    <property type="match status" value="1"/>
</dbReference>
<evidence type="ECO:0000313" key="9">
    <source>
        <dbReference type="Proteomes" id="UP000177281"/>
    </source>
</evidence>
<proteinExistence type="predicted"/>
<protein>
    <submittedName>
        <fullName evidence="8">CRISPR-associated endonuclease Cas2</fullName>
    </submittedName>
</protein>
<evidence type="ECO:0000256" key="3">
    <source>
        <dbReference type="ARBA" id="ARBA00022759"/>
    </source>
</evidence>
<keyword evidence="3 8" id="KW-0255">Endonuclease</keyword>
<dbReference type="Proteomes" id="UP000177281">
    <property type="component" value="Unassembled WGS sequence"/>
</dbReference>
<keyword evidence="2" id="KW-0479">Metal-binding</keyword>
<organism evidence="8 9">
    <name type="scientific">Candidatus Doudnabacteria bacterium RIFCSPLOWO2_01_FULL_44_21</name>
    <dbReference type="NCBI Taxonomy" id="1817841"/>
    <lineage>
        <taxon>Bacteria</taxon>
        <taxon>Candidatus Doudnaibacteriota</taxon>
    </lineage>
</organism>
<gene>
    <name evidence="8" type="ORF">A3B10_01855</name>
</gene>
<dbReference type="InterPro" id="IPR021127">
    <property type="entry name" value="CRISPR_associated_Cas2"/>
</dbReference>